<dbReference type="RefSeq" id="WP_038619463.1">
    <property type="nucleotide sequence ID" value="NZ_CP009553.3"/>
</dbReference>
<dbReference type="Proteomes" id="UP000254573">
    <property type="component" value="Unassembled WGS sequence"/>
</dbReference>
<organism evidence="3 4">
    <name type="scientific">Pandoraea pnomenusa</name>
    <dbReference type="NCBI Taxonomy" id="93220"/>
    <lineage>
        <taxon>Bacteria</taxon>
        <taxon>Pseudomonadati</taxon>
        <taxon>Pseudomonadota</taxon>
        <taxon>Betaproteobacteria</taxon>
        <taxon>Burkholderiales</taxon>
        <taxon>Burkholderiaceae</taxon>
        <taxon>Pandoraea</taxon>
    </lineage>
</organism>
<evidence type="ECO:0000256" key="1">
    <source>
        <dbReference type="SAM" id="MobiDB-lite"/>
    </source>
</evidence>
<protein>
    <recommendedName>
        <fullName evidence="5">DUF2946 domain-containing protein</fullName>
    </recommendedName>
</protein>
<proteinExistence type="predicted"/>
<reference evidence="3 4" key="1">
    <citation type="submission" date="2018-06" db="EMBL/GenBank/DDBJ databases">
        <authorList>
            <consortium name="Pathogen Informatics"/>
            <person name="Doyle S."/>
        </authorList>
    </citation>
    <scope>NUCLEOTIDE SEQUENCE [LARGE SCALE GENOMIC DNA]</scope>
    <source>
        <strain evidence="3 4">NCTC13160</strain>
    </source>
</reference>
<evidence type="ECO:0008006" key="5">
    <source>
        <dbReference type="Google" id="ProtNLM"/>
    </source>
</evidence>
<dbReference type="AlphaFoldDB" id="A0A378YPQ2"/>
<dbReference type="STRING" id="93220.A6P55_12555"/>
<evidence type="ECO:0000313" key="3">
    <source>
        <dbReference type="EMBL" id="SUA79112.1"/>
    </source>
</evidence>
<name>A0A378YPQ2_9BURK</name>
<keyword evidence="2" id="KW-0472">Membrane</keyword>
<evidence type="ECO:0000313" key="4">
    <source>
        <dbReference type="Proteomes" id="UP000254573"/>
    </source>
</evidence>
<keyword evidence="2" id="KW-0812">Transmembrane</keyword>
<dbReference type="EMBL" id="UGSG01000001">
    <property type="protein sequence ID" value="SUA79112.1"/>
    <property type="molecule type" value="Genomic_DNA"/>
</dbReference>
<sequence length="177" mass="18568">MLSIDPASRRRRACLRAARGRACGGWTAWLIVALVCVQIWGLQHEIVHARGLTQVVAHRSGAAAQATSRALTQRAVPGADVPPGAPDTVAAIAADDDDDDAAILPEQSSYASRIGLGGHQHHCHLFEGATLAVAFAVAILVWKHAGADATVPTRTTGRRHVSASQRPFDSRAPPAAV</sequence>
<feature type="transmembrane region" description="Helical" evidence="2">
    <location>
        <begin position="21"/>
        <end position="42"/>
    </location>
</feature>
<evidence type="ECO:0000256" key="2">
    <source>
        <dbReference type="SAM" id="Phobius"/>
    </source>
</evidence>
<accession>A0A378YPQ2</accession>
<dbReference type="KEGG" id="ppnm:LV28_15455"/>
<feature type="region of interest" description="Disordered" evidence="1">
    <location>
        <begin position="153"/>
        <end position="177"/>
    </location>
</feature>
<gene>
    <name evidence="3" type="ORF">NCTC13160_03045</name>
</gene>
<dbReference type="OrthoDB" id="8943568at2"/>
<keyword evidence="2" id="KW-1133">Transmembrane helix</keyword>